<dbReference type="Gene3D" id="3.30.450.20">
    <property type="entry name" value="PAS domain"/>
    <property type="match status" value="1"/>
</dbReference>
<protein>
    <submittedName>
        <fullName evidence="5">VWFA domain-containing protein</fullName>
    </submittedName>
</protein>
<dbReference type="InterPro" id="IPR036465">
    <property type="entry name" value="vWFA_dom_sf"/>
</dbReference>
<dbReference type="InterPro" id="IPR051173">
    <property type="entry name" value="Ca_channel_alpha-2/delta"/>
</dbReference>
<dbReference type="Proteomes" id="UP000274131">
    <property type="component" value="Unassembled WGS sequence"/>
</dbReference>
<reference evidence="3 4" key="2">
    <citation type="submission" date="2018-10" db="EMBL/GenBank/DDBJ databases">
        <authorList>
            <consortium name="Pathogen Informatics"/>
        </authorList>
    </citation>
    <scope>NUCLEOTIDE SEQUENCE [LARGE SCALE GENOMIC DNA]</scope>
</reference>
<evidence type="ECO:0000313" key="4">
    <source>
        <dbReference type="Proteomes" id="UP000274131"/>
    </source>
</evidence>
<reference evidence="5" key="1">
    <citation type="submission" date="2017-02" db="UniProtKB">
        <authorList>
            <consortium name="WormBaseParasite"/>
        </authorList>
    </citation>
    <scope>IDENTIFICATION</scope>
</reference>
<evidence type="ECO:0000313" key="3">
    <source>
        <dbReference type="EMBL" id="VDD95652.1"/>
    </source>
</evidence>
<dbReference type="EMBL" id="UXUI01010815">
    <property type="protein sequence ID" value="VDD95652.1"/>
    <property type="molecule type" value="Genomic_DNA"/>
</dbReference>
<keyword evidence="4" id="KW-1185">Reference proteome</keyword>
<feature type="region of interest" description="Disordered" evidence="1">
    <location>
        <begin position="1152"/>
        <end position="1187"/>
    </location>
</feature>
<evidence type="ECO:0000256" key="2">
    <source>
        <dbReference type="SAM" id="Phobius"/>
    </source>
</evidence>
<dbReference type="AlphaFoldDB" id="A0A0N4VJQ7"/>
<feature type="compositionally biased region" description="Polar residues" evidence="1">
    <location>
        <begin position="1160"/>
        <end position="1172"/>
    </location>
</feature>
<dbReference type="WBParaSite" id="EVEC_0001107801-mRNA-1">
    <property type="protein sequence ID" value="EVEC_0001107801-mRNA-1"/>
    <property type="gene ID" value="EVEC_0001107801"/>
</dbReference>
<keyword evidence="2" id="KW-0472">Membrane</keyword>
<evidence type="ECO:0000313" key="5">
    <source>
        <dbReference type="WBParaSite" id="EVEC_0001107801-mRNA-1"/>
    </source>
</evidence>
<gene>
    <name evidence="3" type="ORF">EVEC_LOCUS10403</name>
</gene>
<dbReference type="PANTHER" id="PTHR10166:SF66">
    <property type="entry name" value="VWFA AND CACHE DOMAIN-CONTAINING PROTEIN CG16868"/>
    <property type="match status" value="1"/>
</dbReference>
<dbReference type="GO" id="GO:0005891">
    <property type="term" value="C:voltage-gated calcium channel complex"/>
    <property type="evidence" value="ECO:0007669"/>
    <property type="project" value="TreeGrafter"/>
</dbReference>
<name>A0A0N4VJQ7_ENTVE</name>
<organism evidence="5">
    <name type="scientific">Enterobius vermicularis</name>
    <name type="common">Human pinworm</name>
    <dbReference type="NCBI Taxonomy" id="51028"/>
    <lineage>
        <taxon>Eukaryota</taxon>
        <taxon>Metazoa</taxon>
        <taxon>Ecdysozoa</taxon>
        <taxon>Nematoda</taxon>
        <taxon>Chromadorea</taxon>
        <taxon>Rhabditida</taxon>
        <taxon>Spirurina</taxon>
        <taxon>Oxyuridomorpha</taxon>
        <taxon>Oxyuroidea</taxon>
        <taxon>Oxyuridae</taxon>
        <taxon>Enterobius</taxon>
    </lineage>
</organism>
<dbReference type="PANTHER" id="PTHR10166">
    <property type="entry name" value="VOLTAGE-DEPENDENT CALCIUM CHANNEL SUBUNIT ALPHA-2/DELTA-RELATED"/>
    <property type="match status" value="1"/>
</dbReference>
<keyword evidence="2" id="KW-0812">Transmembrane</keyword>
<dbReference type="Gene3D" id="3.40.50.410">
    <property type="entry name" value="von Willebrand factor, type A domain"/>
    <property type="match status" value="1"/>
</dbReference>
<dbReference type="STRING" id="51028.A0A0N4VJQ7"/>
<keyword evidence="2" id="KW-1133">Transmembrane helix</keyword>
<dbReference type="OrthoDB" id="2150145at2759"/>
<proteinExistence type="predicted"/>
<dbReference type="GO" id="GO:0005245">
    <property type="term" value="F:voltage-gated calcium channel activity"/>
    <property type="evidence" value="ECO:0007669"/>
    <property type="project" value="TreeGrafter"/>
</dbReference>
<sequence length="1229" mass="138787">MVIAEDNAERQDYMTLKTHFAVDKFQRSIRKQVNELLGITEMQGIVDGLAFEQVSFNESLLDEVAAKLDLEFSTYTAALNATHNFLIRNCKISKTKCGCFHHEFSGFYIYPSLPECSTVLPSFLKYSEQYDTSVNVSYACCVLSQEAQHCEKNFHYGNLTSVFKGNSRLSAVRWQYVTNTVGVQLEYPAHVFPVKRRRHWTPFLSSALPYKKRVLVLLDTGTIQTEIQMLKLKKISEIVLDSVSPQDRVMVMADTESGIRTACDVQGFVEVLAANSAALTSFISDLSFSKQRYNEYSHSGALKAAYKLFVKDEKNLREAGIFDSYYNVIFYVSRGVMSDLNETVSVLAAVGEVAMQTSLRIKINTIAFSEGGRELMLWSASFLKNIAQQNYTKYKHSFHKSLRTAIENVGLNPPAGETVIVNGSESSQLTLMKMYNLLYDERLLNLSTSKWDEIHWSNPFLESQTTLISISKTVRGGNNVAAVVGMDIILDRISNIVRHRDEVLMAPRDSMFHFLICDFKGRVVTDSRSTRVNLWPLHISVLDGWDVEDRYLTDVFGSEDISDGSFNLMKKRNIGPIEIKYSWKKLKNAPFVLVLAMKSLHGNIRVSLLMGNIASELSLKGQLLCHRGELKRDLSVPYCLHHGSVSTFLHGGIFLSSNCFEPHSVVHYPSPEWLHSLQELLTSRLDFASKFGLRHGVKEHIYVLWRIVDYWKRIVSKYKNRVIRHYIATPKGIMVTYPATVVRPEYNPTLQPWYTRAVKYPGRIAFTGPTLDSKLGLVITVSAAIFEGNVFLSFNFSFIFKIFTQGRAKGVHNTETDQIFAVIAMDVSVGFLLRILRDAVPACKEKRRCILFDDVGYVLARGVETGFPVKELKLSGRNALADAVERFHVNHLEPQLATHLITNPLLVTKQQCIDWKSRSYGRIFQYNVTFKEVLMLPCGEGVFSSSKLAKGVRAEIISVPRSNLFLVLMNENCAFAHQAFCPCSVLDRRCLLCSRFDDTECECPCQCPIYSERFCKNSGRNTTIEPPVFYRCEEYRSLDECLMGVGCQWCATTEDGERILEEPYCSAIDQCYGGVRGRQLKDIIGSSARSPAHWSMATPVGVVAAGIMSVFLIMVLFCIEISWILWIKISSFLDKLQLASFEQRSYMHPVMRSQIRPSPRTESSDQGYSTMTDRMAGEESEGASSSINISRRTERTFLMPAATCIAEDCANSVIVEADVHHAPSFMAVS</sequence>
<feature type="transmembrane region" description="Helical" evidence="2">
    <location>
        <begin position="1100"/>
        <end position="1126"/>
    </location>
</feature>
<evidence type="ECO:0000256" key="1">
    <source>
        <dbReference type="SAM" id="MobiDB-lite"/>
    </source>
</evidence>
<accession>A0A0N4VJQ7</accession>